<protein>
    <submittedName>
        <fullName evidence="3">Uncharacterized protein</fullName>
    </submittedName>
</protein>
<dbReference type="Proteomes" id="UP001239462">
    <property type="component" value="Unassembled WGS sequence"/>
</dbReference>
<feature type="coiled-coil region" evidence="1">
    <location>
        <begin position="60"/>
        <end position="87"/>
    </location>
</feature>
<evidence type="ECO:0000256" key="2">
    <source>
        <dbReference type="SAM" id="SignalP"/>
    </source>
</evidence>
<feature type="signal peptide" evidence="2">
    <location>
        <begin position="1"/>
        <end position="23"/>
    </location>
</feature>
<evidence type="ECO:0000256" key="1">
    <source>
        <dbReference type="SAM" id="Coils"/>
    </source>
</evidence>
<feature type="chain" id="PRO_5046194086" evidence="2">
    <location>
        <begin position="24"/>
        <end position="117"/>
    </location>
</feature>
<gene>
    <name evidence="3" type="ORF">QTN89_03960</name>
</gene>
<organism evidence="3 4">
    <name type="scientific">Roseiconus lacunae</name>
    <dbReference type="NCBI Taxonomy" id="2605694"/>
    <lineage>
        <taxon>Bacteria</taxon>
        <taxon>Pseudomonadati</taxon>
        <taxon>Planctomycetota</taxon>
        <taxon>Planctomycetia</taxon>
        <taxon>Pirellulales</taxon>
        <taxon>Pirellulaceae</taxon>
        <taxon>Roseiconus</taxon>
    </lineage>
</organism>
<evidence type="ECO:0000313" key="3">
    <source>
        <dbReference type="EMBL" id="MDM4014574.1"/>
    </source>
</evidence>
<keyword evidence="4" id="KW-1185">Reference proteome</keyword>
<keyword evidence="2" id="KW-0732">Signal</keyword>
<proteinExistence type="predicted"/>
<reference evidence="3 4" key="1">
    <citation type="submission" date="2023-06" db="EMBL/GenBank/DDBJ databases">
        <title>Roseiconus lacunae JC819 isolated from Gulf of Mannar region, Tamil Nadu.</title>
        <authorList>
            <person name="Pk S."/>
            <person name="Ch S."/>
            <person name="Ch V.R."/>
        </authorList>
    </citation>
    <scope>NUCLEOTIDE SEQUENCE [LARGE SCALE GENOMIC DNA]</scope>
    <source>
        <strain evidence="3 4">JC819</strain>
    </source>
</reference>
<sequence length="117" mass="13419">MLAARRITFILVAVFFSPAIVQSQSPLGTYTRTPTLSPYLDLLRTDSGVLPNYQQFVRPRLQLQQQLQSQAQQLDRQSRAIRSINQRVTQPTVRGTETGTSTRFLNYSTFYPGLQRR</sequence>
<comment type="caution">
    <text evidence="3">The sequence shown here is derived from an EMBL/GenBank/DDBJ whole genome shotgun (WGS) entry which is preliminary data.</text>
</comment>
<accession>A0ABT7PDJ1</accession>
<name>A0ABT7PDJ1_9BACT</name>
<dbReference type="RefSeq" id="WP_230774909.1">
    <property type="nucleotide sequence ID" value="NZ_CP141221.1"/>
</dbReference>
<keyword evidence="1" id="KW-0175">Coiled coil</keyword>
<dbReference type="EMBL" id="JASZZN010000002">
    <property type="protein sequence ID" value="MDM4014574.1"/>
    <property type="molecule type" value="Genomic_DNA"/>
</dbReference>
<evidence type="ECO:0000313" key="4">
    <source>
        <dbReference type="Proteomes" id="UP001239462"/>
    </source>
</evidence>